<reference evidence="1" key="1">
    <citation type="journal article" date="2019" name="bioRxiv">
        <title>The Genome of the Zebra Mussel, Dreissena polymorpha: A Resource for Invasive Species Research.</title>
        <authorList>
            <person name="McCartney M.A."/>
            <person name="Auch B."/>
            <person name="Kono T."/>
            <person name="Mallez S."/>
            <person name="Zhang Y."/>
            <person name="Obille A."/>
            <person name="Becker A."/>
            <person name="Abrahante J.E."/>
            <person name="Garbe J."/>
            <person name="Badalamenti J.P."/>
            <person name="Herman A."/>
            <person name="Mangelson H."/>
            <person name="Liachko I."/>
            <person name="Sullivan S."/>
            <person name="Sone E.D."/>
            <person name="Koren S."/>
            <person name="Silverstein K.A.T."/>
            <person name="Beckman K.B."/>
            <person name="Gohl D.M."/>
        </authorList>
    </citation>
    <scope>NUCLEOTIDE SEQUENCE</scope>
    <source>
        <strain evidence="1">Duluth1</strain>
        <tissue evidence="1">Whole animal</tissue>
    </source>
</reference>
<sequence>MDYIPDSSEESDVDEERISNSRKARIQFVNIDEPRSSSYVDRLREIYTFEPDIDIDSEISLQESEHKETNKDKGSQMQGVYALPSQKTADGKRKWDKKQSCVFSSKLYPKLPRHLEKVHSKEVEVQRALAFEKGSKERKEAWKSMRNKGNFAHNMMVYNKGKGQVIPCKRPLTSIEETNYIQCKECKGTYRRSEFVAPRLSCSLK</sequence>
<dbReference type="EMBL" id="JAIWYP010000008">
    <property type="protein sequence ID" value="KAH3779614.1"/>
    <property type="molecule type" value="Genomic_DNA"/>
</dbReference>
<evidence type="ECO:0000313" key="1">
    <source>
        <dbReference type="EMBL" id="KAH3779614.1"/>
    </source>
</evidence>
<name>A0A9D4INT3_DREPO</name>
<organism evidence="1 2">
    <name type="scientific">Dreissena polymorpha</name>
    <name type="common">Zebra mussel</name>
    <name type="synonym">Mytilus polymorpha</name>
    <dbReference type="NCBI Taxonomy" id="45954"/>
    <lineage>
        <taxon>Eukaryota</taxon>
        <taxon>Metazoa</taxon>
        <taxon>Spiralia</taxon>
        <taxon>Lophotrochozoa</taxon>
        <taxon>Mollusca</taxon>
        <taxon>Bivalvia</taxon>
        <taxon>Autobranchia</taxon>
        <taxon>Heteroconchia</taxon>
        <taxon>Euheterodonta</taxon>
        <taxon>Imparidentia</taxon>
        <taxon>Neoheterodontei</taxon>
        <taxon>Myida</taxon>
        <taxon>Dreissenoidea</taxon>
        <taxon>Dreissenidae</taxon>
        <taxon>Dreissena</taxon>
    </lineage>
</organism>
<dbReference type="Proteomes" id="UP000828390">
    <property type="component" value="Unassembled WGS sequence"/>
</dbReference>
<protein>
    <submittedName>
        <fullName evidence="1">Uncharacterized protein</fullName>
    </submittedName>
</protein>
<keyword evidence="2" id="KW-1185">Reference proteome</keyword>
<proteinExistence type="predicted"/>
<dbReference type="AlphaFoldDB" id="A0A9D4INT3"/>
<dbReference type="PANTHER" id="PTHR33480">
    <property type="entry name" value="SET DOMAIN-CONTAINING PROTEIN-RELATED"/>
    <property type="match status" value="1"/>
</dbReference>
<gene>
    <name evidence="1" type="ORF">DPMN_157418</name>
</gene>
<comment type="caution">
    <text evidence="1">The sequence shown here is derived from an EMBL/GenBank/DDBJ whole genome shotgun (WGS) entry which is preliminary data.</text>
</comment>
<accession>A0A9D4INT3</accession>
<dbReference type="PANTHER" id="PTHR33480:SF1">
    <property type="entry name" value="TYR RECOMBINASE DOMAIN-CONTAINING PROTEIN"/>
    <property type="match status" value="1"/>
</dbReference>
<reference evidence="1" key="2">
    <citation type="submission" date="2020-11" db="EMBL/GenBank/DDBJ databases">
        <authorList>
            <person name="McCartney M.A."/>
            <person name="Auch B."/>
            <person name="Kono T."/>
            <person name="Mallez S."/>
            <person name="Becker A."/>
            <person name="Gohl D.M."/>
            <person name="Silverstein K.A.T."/>
            <person name="Koren S."/>
            <person name="Bechman K.B."/>
            <person name="Herman A."/>
            <person name="Abrahante J.E."/>
            <person name="Garbe J."/>
        </authorList>
    </citation>
    <scope>NUCLEOTIDE SEQUENCE</scope>
    <source>
        <strain evidence="1">Duluth1</strain>
        <tissue evidence="1">Whole animal</tissue>
    </source>
</reference>
<evidence type="ECO:0000313" key="2">
    <source>
        <dbReference type="Proteomes" id="UP000828390"/>
    </source>
</evidence>